<evidence type="ECO:0000313" key="7">
    <source>
        <dbReference type="Proteomes" id="UP000251869"/>
    </source>
</evidence>
<organism evidence="6 7">
    <name type="scientific">Planococcus maitriensis</name>
    <dbReference type="NCBI Taxonomy" id="221799"/>
    <lineage>
        <taxon>Bacteria</taxon>
        <taxon>Bacillati</taxon>
        <taxon>Bacillota</taxon>
        <taxon>Bacilli</taxon>
        <taxon>Bacillales</taxon>
        <taxon>Caryophanaceae</taxon>
        <taxon>Planococcus</taxon>
    </lineage>
</organism>
<evidence type="ECO:0000256" key="4">
    <source>
        <dbReference type="ARBA" id="ARBA00023002"/>
    </source>
</evidence>
<dbReference type="RefSeq" id="WP_112233369.1">
    <property type="nucleotide sequence ID" value="NZ_QLZQ01000005.1"/>
</dbReference>
<evidence type="ECO:0000313" key="6">
    <source>
        <dbReference type="EMBL" id="RAZ66979.1"/>
    </source>
</evidence>
<dbReference type="Gene3D" id="3.50.50.60">
    <property type="entry name" value="FAD/NAD(P)-binding domain"/>
    <property type="match status" value="1"/>
</dbReference>
<dbReference type="Pfam" id="PF01266">
    <property type="entry name" value="DAO"/>
    <property type="match status" value="1"/>
</dbReference>
<dbReference type="Gene3D" id="3.30.9.10">
    <property type="entry name" value="D-Amino Acid Oxidase, subunit A, domain 2"/>
    <property type="match status" value="1"/>
</dbReference>
<evidence type="ECO:0000256" key="3">
    <source>
        <dbReference type="ARBA" id="ARBA00022827"/>
    </source>
</evidence>
<dbReference type="GO" id="GO:0008115">
    <property type="term" value="F:sarcosine oxidase activity"/>
    <property type="evidence" value="ECO:0007669"/>
    <property type="project" value="TreeGrafter"/>
</dbReference>
<comment type="cofactor">
    <cofactor evidence="1">
        <name>FAD</name>
        <dbReference type="ChEBI" id="CHEBI:57692"/>
    </cofactor>
</comment>
<evidence type="ECO:0000259" key="5">
    <source>
        <dbReference type="Pfam" id="PF01266"/>
    </source>
</evidence>
<dbReference type="NCBIfam" id="NF008425">
    <property type="entry name" value="PRK11259.1"/>
    <property type="match status" value="1"/>
</dbReference>
<dbReference type="SUPFAM" id="SSF54373">
    <property type="entry name" value="FAD-linked reductases, C-terminal domain"/>
    <property type="match status" value="1"/>
</dbReference>
<dbReference type="SUPFAM" id="SSF51905">
    <property type="entry name" value="FAD/NAD(P)-binding domain"/>
    <property type="match status" value="1"/>
</dbReference>
<dbReference type="InterPro" id="IPR036188">
    <property type="entry name" value="FAD/NAD-bd_sf"/>
</dbReference>
<accession>A0A365K441</accession>
<keyword evidence="2" id="KW-0285">Flavoprotein</keyword>
<dbReference type="InterPro" id="IPR006076">
    <property type="entry name" value="FAD-dep_OxRdtase"/>
</dbReference>
<evidence type="ECO:0000256" key="2">
    <source>
        <dbReference type="ARBA" id="ARBA00022630"/>
    </source>
</evidence>
<gene>
    <name evidence="6" type="ORF">DP119_11800</name>
</gene>
<reference evidence="6 7" key="1">
    <citation type="submission" date="2018-06" db="EMBL/GenBank/DDBJ databases">
        <title>The draft genome sequences of strains SCU63 and S1.</title>
        <authorList>
            <person name="Gan L."/>
        </authorList>
    </citation>
    <scope>NUCLEOTIDE SEQUENCE [LARGE SCALE GENOMIC DNA]</scope>
    <source>
        <strain evidence="6 7">S1</strain>
    </source>
</reference>
<keyword evidence="7" id="KW-1185">Reference proteome</keyword>
<dbReference type="InterPro" id="IPR045170">
    <property type="entry name" value="MTOX"/>
</dbReference>
<dbReference type="EMBL" id="QLZQ01000005">
    <property type="protein sequence ID" value="RAZ66979.1"/>
    <property type="molecule type" value="Genomic_DNA"/>
</dbReference>
<sequence>MSEKTVFDVAIVGAGTMGMAAGAFLAQQGKKTLVIDAFDPPHANGSHHGDTRLIRHAYGEGRHYVRLVLRAQQLWEDLEKQTGYKVFDKTGVIGLGPEDSPFLLESIAAANSYGLPLEILSSGAIQDRWPGFTVPEHFIGCFEAQAGVLYSENAICAYKKLALENGIHYVPNTPVQHIDIQNGNRVKISTAQGVFYAEKVIVTAGAWAKKLLPDLQLPIQPTRKAVGWFEAPEIYNADQFPGFFVEGPEMMFYGFPSIDGAGVKVGRSDGGQPIDPDEQTQNFGQYEFDEGDLRRFLDLYMPEASGELKQGKTCLYTVSDDHNFIIDRHPDNERVIFACGFTGHGFKFGSVMGEVLSRLAIDGHTEFDIAPFSLNRFKL</sequence>
<evidence type="ECO:0000256" key="1">
    <source>
        <dbReference type="ARBA" id="ARBA00001974"/>
    </source>
</evidence>
<name>A0A365K441_9BACL</name>
<dbReference type="GO" id="GO:0005829">
    <property type="term" value="C:cytosol"/>
    <property type="evidence" value="ECO:0007669"/>
    <property type="project" value="TreeGrafter"/>
</dbReference>
<protein>
    <submittedName>
        <fullName evidence="6">N-methyl-L-tryptophan oxidase</fullName>
    </submittedName>
</protein>
<proteinExistence type="predicted"/>
<dbReference type="OrthoDB" id="9794226at2"/>
<keyword evidence="4" id="KW-0560">Oxidoreductase</keyword>
<feature type="domain" description="FAD dependent oxidoreductase" evidence="5">
    <location>
        <begin position="8"/>
        <end position="358"/>
    </location>
</feature>
<dbReference type="PANTHER" id="PTHR10961">
    <property type="entry name" value="PEROXISOMAL SARCOSINE OXIDASE"/>
    <property type="match status" value="1"/>
</dbReference>
<dbReference type="AlphaFoldDB" id="A0A365K441"/>
<dbReference type="GO" id="GO:0050660">
    <property type="term" value="F:flavin adenine dinucleotide binding"/>
    <property type="evidence" value="ECO:0007669"/>
    <property type="project" value="InterPro"/>
</dbReference>
<comment type="caution">
    <text evidence="6">The sequence shown here is derived from an EMBL/GenBank/DDBJ whole genome shotgun (WGS) entry which is preliminary data.</text>
</comment>
<dbReference type="Proteomes" id="UP000251869">
    <property type="component" value="Unassembled WGS sequence"/>
</dbReference>
<dbReference type="PANTHER" id="PTHR10961:SF7">
    <property type="entry name" value="FAD DEPENDENT OXIDOREDUCTASE DOMAIN-CONTAINING PROTEIN"/>
    <property type="match status" value="1"/>
</dbReference>
<keyword evidence="3" id="KW-0274">FAD</keyword>